<feature type="domain" description="Acyltransferase 3" evidence="2">
    <location>
        <begin position="11"/>
        <end position="340"/>
    </location>
</feature>
<comment type="caution">
    <text evidence="3">The sequence shown here is derived from an EMBL/GenBank/DDBJ whole genome shotgun (WGS) entry which is preliminary data.</text>
</comment>
<dbReference type="GO" id="GO:0000271">
    <property type="term" value="P:polysaccharide biosynthetic process"/>
    <property type="evidence" value="ECO:0007669"/>
    <property type="project" value="TreeGrafter"/>
</dbReference>
<feature type="transmembrane region" description="Helical" evidence="1">
    <location>
        <begin position="41"/>
        <end position="66"/>
    </location>
</feature>
<dbReference type="GO" id="GO:0016020">
    <property type="term" value="C:membrane"/>
    <property type="evidence" value="ECO:0007669"/>
    <property type="project" value="TreeGrafter"/>
</dbReference>
<feature type="transmembrane region" description="Helical" evidence="1">
    <location>
        <begin position="12"/>
        <end position="29"/>
    </location>
</feature>
<feature type="transmembrane region" description="Helical" evidence="1">
    <location>
        <begin position="128"/>
        <end position="152"/>
    </location>
</feature>
<accession>A0A5H9QB94</accession>
<keyword evidence="1" id="KW-1133">Transmembrane helix</keyword>
<dbReference type="InterPro" id="IPR050879">
    <property type="entry name" value="Acyltransferase_3"/>
</dbReference>
<evidence type="ECO:0000313" key="3">
    <source>
        <dbReference type="EMBL" id="EBV4571438.1"/>
    </source>
</evidence>
<reference evidence="3" key="1">
    <citation type="submission" date="2018-06" db="EMBL/GenBank/DDBJ databases">
        <authorList>
            <person name="Ashton P.M."/>
            <person name="Dallman T."/>
            <person name="Nair S."/>
            <person name="De Pinna E."/>
            <person name="Peters T."/>
            <person name="Grant K."/>
        </authorList>
    </citation>
    <scope>NUCLEOTIDE SEQUENCE</scope>
    <source>
        <strain evidence="3">45256</strain>
    </source>
</reference>
<keyword evidence="1" id="KW-0812">Transmembrane</keyword>
<dbReference type="Pfam" id="PF01757">
    <property type="entry name" value="Acyl_transf_3"/>
    <property type="match status" value="1"/>
</dbReference>
<dbReference type="PANTHER" id="PTHR23028">
    <property type="entry name" value="ACETYLTRANSFERASE"/>
    <property type="match status" value="1"/>
</dbReference>
<evidence type="ECO:0000256" key="1">
    <source>
        <dbReference type="SAM" id="Phobius"/>
    </source>
</evidence>
<dbReference type="PANTHER" id="PTHR23028:SF53">
    <property type="entry name" value="ACYL_TRANSF_3 DOMAIN-CONTAINING PROTEIN"/>
    <property type="match status" value="1"/>
</dbReference>
<dbReference type="GO" id="GO:0016747">
    <property type="term" value="F:acyltransferase activity, transferring groups other than amino-acyl groups"/>
    <property type="evidence" value="ECO:0007669"/>
    <property type="project" value="InterPro"/>
</dbReference>
<feature type="transmembrane region" description="Helical" evidence="1">
    <location>
        <begin position="256"/>
        <end position="275"/>
    </location>
</feature>
<gene>
    <name evidence="3" type="ORF">DOW48_20980</name>
</gene>
<feature type="transmembrane region" description="Helical" evidence="1">
    <location>
        <begin position="329"/>
        <end position="347"/>
    </location>
</feature>
<sequence length="359" mass="41582">MKSLNSSYISRLDHIRFFAASMVVFVHTYTTFGGKLSDNYIIRFLLSGDTGVSLFLVLSGFLFTVISNCGNKHIDYKTFIFNRIVRIFPLFVLVWITAMSLARGNATFTDALSILFFSNLQTSPLLTYFGQTWTIAVELQFYLVFPLLVMFLKKFGVRYIVLLSVFWVCWRFLIVSFFRDSLTSVGMMQTHYFYLTMLGRLDQFLIGMVFGYLYCNHRNLFTNKWLLFISLFLVFVGQTYLHEIGMWYLADPLTSTLSYAEAIIWGLFIISYACCEIKIPKAIDFTLSRLGDLSFSTYILHSIILYSFHKNIGIINITSGQNINAVCNFVIILSLILVFSKFTFELIEKPFLSLRKRYV</sequence>
<proteinExistence type="predicted"/>
<keyword evidence="3" id="KW-0808">Transferase</keyword>
<protein>
    <submittedName>
        <fullName evidence="3">Acyltransferase</fullName>
    </submittedName>
</protein>
<name>A0A5H9QB94_SALET</name>
<dbReference type="AlphaFoldDB" id="A0A5H9QB94"/>
<feature type="transmembrane region" description="Helical" evidence="1">
    <location>
        <begin position="225"/>
        <end position="250"/>
    </location>
</feature>
<feature type="transmembrane region" description="Helical" evidence="1">
    <location>
        <begin position="191"/>
        <end position="213"/>
    </location>
</feature>
<keyword evidence="1" id="KW-0472">Membrane</keyword>
<keyword evidence="3" id="KW-0012">Acyltransferase</keyword>
<feature type="transmembrane region" description="Helical" evidence="1">
    <location>
        <begin position="159"/>
        <end position="179"/>
    </location>
</feature>
<evidence type="ECO:0000259" key="2">
    <source>
        <dbReference type="Pfam" id="PF01757"/>
    </source>
</evidence>
<dbReference type="EMBL" id="AAHFHJ010000035">
    <property type="protein sequence ID" value="EBV4571438.1"/>
    <property type="molecule type" value="Genomic_DNA"/>
</dbReference>
<organism evidence="3">
    <name type="scientific">Salmonella enterica subsp. enterica serovar Nima</name>
    <dbReference type="NCBI Taxonomy" id="940233"/>
    <lineage>
        <taxon>Bacteria</taxon>
        <taxon>Pseudomonadati</taxon>
        <taxon>Pseudomonadota</taxon>
        <taxon>Gammaproteobacteria</taxon>
        <taxon>Enterobacterales</taxon>
        <taxon>Enterobacteriaceae</taxon>
        <taxon>Salmonella</taxon>
    </lineage>
</organism>
<dbReference type="InterPro" id="IPR002656">
    <property type="entry name" value="Acyl_transf_3_dom"/>
</dbReference>
<feature type="transmembrane region" description="Helical" evidence="1">
    <location>
        <begin position="87"/>
        <end position="108"/>
    </location>
</feature>